<accession>A0AAV4PSK8</accession>
<dbReference type="AlphaFoldDB" id="A0AAV4PSK8"/>
<organism evidence="1 2">
    <name type="scientific">Caerostris extrusa</name>
    <name type="common">Bark spider</name>
    <name type="synonym">Caerostris bankana</name>
    <dbReference type="NCBI Taxonomy" id="172846"/>
    <lineage>
        <taxon>Eukaryota</taxon>
        <taxon>Metazoa</taxon>
        <taxon>Ecdysozoa</taxon>
        <taxon>Arthropoda</taxon>
        <taxon>Chelicerata</taxon>
        <taxon>Arachnida</taxon>
        <taxon>Araneae</taxon>
        <taxon>Araneomorphae</taxon>
        <taxon>Entelegynae</taxon>
        <taxon>Araneoidea</taxon>
        <taxon>Araneidae</taxon>
        <taxon>Caerostris</taxon>
    </lineage>
</organism>
<sequence length="149" mass="17295">MGRASSSRARYYCALDKQDPLRRRRKRAERPPFYSRVSTAGRVTDTLYTCESTAFYHLYVDFHTFPFKVIGLLKKRGISNTVCRKERADVPTCNDPKKQWQPTLSDVGRFGKHSACVRRAQEDSEKVNALHHQKHSAAEWNTIDRQNGY</sequence>
<comment type="caution">
    <text evidence="1">The sequence shown here is derived from an EMBL/GenBank/DDBJ whole genome shotgun (WGS) entry which is preliminary data.</text>
</comment>
<dbReference type="EMBL" id="BPLR01004964">
    <property type="protein sequence ID" value="GIX98804.1"/>
    <property type="molecule type" value="Genomic_DNA"/>
</dbReference>
<dbReference type="Proteomes" id="UP001054945">
    <property type="component" value="Unassembled WGS sequence"/>
</dbReference>
<reference evidence="1 2" key="1">
    <citation type="submission" date="2021-06" db="EMBL/GenBank/DDBJ databases">
        <title>Caerostris extrusa draft genome.</title>
        <authorList>
            <person name="Kono N."/>
            <person name="Arakawa K."/>
        </authorList>
    </citation>
    <scope>NUCLEOTIDE SEQUENCE [LARGE SCALE GENOMIC DNA]</scope>
</reference>
<protein>
    <submittedName>
        <fullName evidence="1">Uncharacterized protein</fullName>
    </submittedName>
</protein>
<evidence type="ECO:0000313" key="1">
    <source>
        <dbReference type="EMBL" id="GIX98804.1"/>
    </source>
</evidence>
<evidence type="ECO:0000313" key="2">
    <source>
        <dbReference type="Proteomes" id="UP001054945"/>
    </source>
</evidence>
<keyword evidence="2" id="KW-1185">Reference proteome</keyword>
<gene>
    <name evidence="1" type="ORF">CEXT_771141</name>
</gene>
<proteinExistence type="predicted"/>
<name>A0AAV4PSK8_CAEEX</name>